<dbReference type="Pfam" id="PF00126">
    <property type="entry name" value="HTH_1"/>
    <property type="match status" value="1"/>
</dbReference>
<accession>D7A5V0</accession>
<dbReference type="InterPro" id="IPR000847">
    <property type="entry name" value="LysR_HTH_N"/>
</dbReference>
<evidence type="ECO:0000313" key="7">
    <source>
        <dbReference type="Proteomes" id="UP000006633"/>
    </source>
</evidence>
<organism evidence="6 7">
    <name type="scientific">Ancylobacter novellus (strain ATCC 8093 / DSM 506 / JCM 20403 / CCM 1077 / IAM 12100 / NBRC 12443 / NCIMB 10456)</name>
    <name type="common">Starkeya novella</name>
    <dbReference type="NCBI Taxonomy" id="639283"/>
    <lineage>
        <taxon>Bacteria</taxon>
        <taxon>Pseudomonadati</taxon>
        <taxon>Pseudomonadota</taxon>
        <taxon>Alphaproteobacteria</taxon>
        <taxon>Hyphomicrobiales</taxon>
        <taxon>Xanthobacteraceae</taxon>
        <taxon>Ancylobacter</taxon>
    </lineage>
</organism>
<dbReference type="PROSITE" id="PS50931">
    <property type="entry name" value="HTH_LYSR"/>
    <property type="match status" value="1"/>
</dbReference>
<dbReference type="AlphaFoldDB" id="D7A5V0"/>
<dbReference type="OrthoDB" id="9796526at2"/>
<keyword evidence="3" id="KW-0238">DNA-binding</keyword>
<protein>
    <submittedName>
        <fullName evidence="6">Transcriptional regulator, LysR family</fullName>
    </submittedName>
</protein>
<proteinExistence type="inferred from homology"/>
<reference evidence="6 7" key="1">
    <citation type="journal article" date="2012" name="Stand. Genomic Sci.">
        <title>Complete genome sequence of the facultatively chemolithoautotrophic and methylotrophic alpha Proteobacterium Starkeya novella type strain (ATCC 8093(T)).</title>
        <authorList>
            <person name="Kappler U."/>
            <person name="Davenport K."/>
            <person name="Beatson S."/>
            <person name="Lucas S."/>
            <person name="Lapidus A."/>
            <person name="Copeland A."/>
            <person name="Berry K.W."/>
            <person name="Glavina Del Rio T."/>
            <person name="Hammon N."/>
            <person name="Dalin E."/>
            <person name="Tice H."/>
            <person name="Pitluck S."/>
            <person name="Richardson P."/>
            <person name="Bruce D."/>
            <person name="Goodwin L.A."/>
            <person name="Han C."/>
            <person name="Tapia R."/>
            <person name="Detter J.C."/>
            <person name="Chang Y.J."/>
            <person name="Jeffries C.D."/>
            <person name="Land M."/>
            <person name="Hauser L."/>
            <person name="Kyrpides N.C."/>
            <person name="Goker M."/>
            <person name="Ivanova N."/>
            <person name="Klenk H.P."/>
            <person name="Woyke T."/>
        </authorList>
    </citation>
    <scope>NUCLEOTIDE SEQUENCE [LARGE SCALE GENOMIC DNA]</scope>
    <source>
        <strain evidence="7">ATCC 8093 / DSM 506 / JCM 20403 / CCM 1077 / IAM 12100 / NBRC 12443 / NCIMB 10456</strain>
    </source>
</reference>
<dbReference type="PANTHER" id="PTHR30537">
    <property type="entry name" value="HTH-TYPE TRANSCRIPTIONAL REGULATOR"/>
    <property type="match status" value="1"/>
</dbReference>
<dbReference type="Gene3D" id="3.40.190.290">
    <property type="match status" value="1"/>
</dbReference>
<evidence type="ECO:0000256" key="4">
    <source>
        <dbReference type="ARBA" id="ARBA00023163"/>
    </source>
</evidence>
<evidence type="ECO:0000256" key="1">
    <source>
        <dbReference type="ARBA" id="ARBA00009437"/>
    </source>
</evidence>
<gene>
    <name evidence="6" type="ordered locus">Snov_2777</name>
</gene>
<dbReference type="InterPro" id="IPR036388">
    <property type="entry name" value="WH-like_DNA-bd_sf"/>
</dbReference>
<dbReference type="CDD" id="cd05466">
    <property type="entry name" value="PBP2_LTTR_substrate"/>
    <property type="match status" value="1"/>
</dbReference>
<dbReference type="HOGENOM" id="CLU_039613_2_1_5"/>
<evidence type="ECO:0000256" key="3">
    <source>
        <dbReference type="ARBA" id="ARBA00023125"/>
    </source>
</evidence>
<dbReference type="InterPro" id="IPR005119">
    <property type="entry name" value="LysR_subst-bd"/>
</dbReference>
<dbReference type="Proteomes" id="UP000006633">
    <property type="component" value="Chromosome"/>
</dbReference>
<keyword evidence="7" id="KW-1185">Reference proteome</keyword>
<keyword evidence="4" id="KW-0804">Transcription</keyword>
<dbReference type="InterPro" id="IPR058163">
    <property type="entry name" value="LysR-type_TF_proteobact-type"/>
</dbReference>
<dbReference type="KEGG" id="sno:Snov_2777"/>
<dbReference type="Gene3D" id="1.10.10.10">
    <property type="entry name" value="Winged helix-like DNA-binding domain superfamily/Winged helix DNA-binding domain"/>
    <property type="match status" value="1"/>
</dbReference>
<dbReference type="STRING" id="639283.Snov_2777"/>
<evidence type="ECO:0000313" key="6">
    <source>
        <dbReference type="EMBL" id="ADH90065.1"/>
    </source>
</evidence>
<comment type="similarity">
    <text evidence="1">Belongs to the LysR transcriptional regulatory family.</text>
</comment>
<dbReference type="SUPFAM" id="SSF53850">
    <property type="entry name" value="Periplasmic binding protein-like II"/>
    <property type="match status" value="1"/>
</dbReference>
<dbReference type="EMBL" id="CP002026">
    <property type="protein sequence ID" value="ADH90065.1"/>
    <property type="molecule type" value="Genomic_DNA"/>
</dbReference>
<dbReference type="SUPFAM" id="SSF46785">
    <property type="entry name" value="Winged helix' DNA-binding domain"/>
    <property type="match status" value="1"/>
</dbReference>
<feature type="domain" description="HTH lysR-type" evidence="5">
    <location>
        <begin position="1"/>
        <end position="58"/>
    </location>
</feature>
<dbReference type="RefSeq" id="WP_013167569.1">
    <property type="nucleotide sequence ID" value="NC_014217.1"/>
</dbReference>
<dbReference type="GO" id="GO:0006351">
    <property type="term" value="P:DNA-templated transcription"/>
    <property type="evidence" value="ECO:0007669"/>
    <property type="project" value="TreeGrafter"/>
</dbReference>
<dbReference type="PANTHER" id="PTHR30537:SF3">
    <property type="entry name" value="TRANSCRIPTIONAL REGULATORY PROTEIN"/>
    <property type="match status" value="1"/>
</dbReference>
<evidence type="ECO:0000259" key="5">
    <source>
        <dbReference type="PROSITE" id="PS50931"/>
    </source>
</evidence>
<dbReference type="eggNOG" id="COG0583">
    <property type="taxonomic scope" value="Bacteria"/>
</dbReference>
<keyword evidence="2" id="KW-0805">Transcription regulation</keyword>
<evidence type="ECO:0000256" key="2">
    <source>
        <dbReference type="ARBA" id="ARBA00023015"/>
    </source>
</evidence>
<dbReference type="InterPro" id="IPR036390">
    <property type="entry name" value="WH_DNA-bd_sf"/>
</dbReference>
<dbReference type="Pfam" id="PF03466">
    <property type="entry name" value="LysR_substrate"/>
    <property type="match status" value="1"/>
</dbReference>
<sequence>MEWSDVRIFLAIARSGTLGAAARTLHLSHPTVGRRLRALEQATGHTLFQRTADGFVLTEEGNAVLPLAEQMEEGALAMERRLAGQEQNLQGTLRISSADWFGAYVLPPIIADYAKTYPHVDIEVLTGTRLFSLAQREADIAFRIVPFDSPDVVQRRLIRLAYGAYVAAGSPEPVYGDGAGFRLITHDTSTGQFPDIAWLTESFPNARPILRSNNRNVQGRMCSQGVGICVLPQVVGNQMPALRRLNLPAEPPGRDIWMGYHRDIRRLQRLRAFITTMTQHIANAQA</sequence>
<dbReference type="GO" id="GO:0003700">
    <property type="term" value="F:DNA-binding transcription factor activity"/>
    <property type="evidence" value="ECO:0007669"/>
    <property type="project" value="InterPro"/>
</dbReference>
<name>D7A5V0_ANCN5</name>
<dbReference type="GO" id="GO:0043565">
    <property type="term" value="F:sequence-specific DNA binding"/>
    <property type="evidence" value="ECO:0007669"/>
    <property type="project" value="TreeGrafter"/>
</dbReference>